<feature type="region of interest" description="Disordered" evidence="1">
    <location>
        <begin position="42"/>
        <end position="95"/>
    </location>
</feature>
<dbReference type="EMBL" id="VSRR010099136">
    <property type="protein sequence ID" value="MPC94574.1"/>
    <property type="molecule type" value="Genomic_DNA"/>
</dbReference>
<name>A0A5B7JQG3_PORTR</name>
<evidence type="ECO:0000313" key="2">
    <source>
        <dbReference type="EMBL" id="MPC94574.1"/>
    </source>
</evidence>
<protein>
    <submittedName>
        <fullName evidence="2">Uncharacterized protein</fullName>
    </submittedName>
</protein>
<keyword evidence="3" id="KW-1185">Reference proteome</keyword>
<evidence type="ECO:0000256" key="1">
    <source>
        <dbReference type="SAM" id="MobiDB-lite"/>
    </source>
</evidence>
<feature type="region of interest" description="Disordered" evidence="1">
    <location>
        <begin position="118"/>
        <end position="140"/>
    </location>
</feature>
<evidence type="ECO:0000313" key="3">
    <source>
        <dbReference type="Proteomes" id="UP000324222"/>
    </source>
</evidence>
<sequence>MTRSAVGRMAGGACIVSGRSTVQSGALCRNLDLIQTIVGRPPRISPLPRGVPTPCREKREGAVPRPTRPLESRRERCVPQGRSAKPYSQGGASLRLPAPAVHRAVKDEAGEWWQDLVCTPPRDGERVRRGEDGAKGDEMG</sequence>
<proteinExistence type="predicted"/>
<dbReference type="AlphaFoldDB" id="A0A5B7JQG3"/>
<dbReference type="Proteomes" id="UP000324222">
    <property type="component" value="Unassembled WGS sequence"/>
</dbReference>
<feature type="compositionally biased region" description="Basic and acidic residues" evidence="1">
    <location>
        <begin position="122"/>
        <end position="140"/>
    </location>
</feature>
<feature type="compositionally biased region" description="Basic and acidic residues" evidence="1">
    <location>
        <begin position="55"/>
        <end position="77"/>
    </location>
</feature>
<accession>A0A5B7JQG3</accession>
<organism evidence="2 3">
    <name type="scientific">Portunus trituberculatus</name>
    <name type="common">Swimming crab</name>
    <name type="synonym">Neptunus trituberculatus</name>
    <dbReference type="NCBI Taxonomy" id="210409"/>
    <lineage>
        <taxon>Eukaryota</taxon>
        <taxon>Metazoa</taxon>
        <taxon>Ecdysozoa</taxon>
        <taxon>Arthropoda</taxon>
        <taxon>Crustacea</taxon>
        <taxon>Multicrustacea</taxon>
        <taxon>Malacostraca</taxon>
        <taxon>Eumalacostraca</taxon>
        <taxon>Eucarida</taxon>
        <taxon>Decapoda</taxon>
        <taxon>Pleocyemata</taxon>
        <taxon>Brachyura</taxon>
        <taxon>Eubrachyura</taxon>
        <taxon>Portunoidea</taxon>
        <taxon>Portunidae</taxon>
        <taxon>Portuninae</taxon>
        <taxon>Portunus</taxon>
    </lineage>
</organism>
<gene>
    <name evidence="2" type="ORF">E2C01_089748</name>
</gene>
<reference evidence="2 3" key="1">
    <citation type="submission" date="2019-05" db="EMBL/GenBank/DDBJ databases">
        <title>Another draft genome of Portunus trituberculatus and its Hox gene families provides insights of decapod evolution.</title>
        <authorList>
            <person name="Jeong J.-H."/>
            <person name="Song I."/>
            <person name="Kim S."/>
            <person name="Choi T."/>
            <person name="Kim D."/>
            <person name="Ryu S."/>
            <person name="Kim W."/>
        </authorList>
    </citation>
    <scope>NUCLEOTIDE SEQUENCE [LARGE SCALE GENOMIC DNA]</scope>
    <source>
        <tissue evidence="2">Muscle</tissue>
    </source>
</reference>
<comment type="caution">
    <text evidence="2">The sequence shown here is derived from an EMBL/GenBank/DDBJ whole genome shotgun (WGS) entry which is preliminary data.</text>
</comment>